<dbReference type="AlphaFoldDB" id="A0AA87F7S2"/>
<proteinExistence type="predicted"/>
<sequence length="37" mass="4426">MSRTESRLGKRQLFQDWLGFHSPKLARQAFETTFFHA</sequence>
<comment type="caution">
    <text evidence="1">The sequence shown here is derived from an EMBL/GenBank/DDBJ whole genome shotgun (WGS) entry which is preliminary data.</text>
</comment>
<accession>A0AA87F7S2</accession>
<dbReference type="Proteomes" id="UP000004014">
    <property type="component" value="Unassembled WGS sequence"/>
</dbReference>
<organism evidence="1 2">
    <name type="scientific">Streptococcus suis R61</name>
    <dbReference type="NCBI Taxonomy" id="996306"/>
    <lineage>
        <taxon>Bacteria</taxon>
        <taxon>Bacillati</taxon>
        <taxon>Bacillota</taxon>
        <taxon>Bacilli</taxon>
        <taxon>Lactobacillales</taxon>
        <taxon>Streptococcaceae</taxon>
        <taxon>Streptococcus</taxon>
    </lineage>
</organism>
<gene>
    <name evidence="1" type="ORF">SSUR61_1874</name>
</gene>
<dbReference type="EMBL" id="AEYY01000041">
    <property type="protein sequence ID" value="EHC02457.1"/>
    <property type="molecule type" value="Genomic_DNA"/>
</dbReference>
<evidence type="ECO:0000313" key="1">
    <source>
        <dbReference type="EMBL" id="EHC02457.1"/>
    </source>
</evidence>
<name>A0AA87F7S2_STRSU</name>
<protein>
    <submittedName>
        <fullName evidence="1">Uncharacterized protein</fullName>
    </submittedName>
</protein>
<evidence type="ECO:0000313" key="2">
    <source>
        <dbReference type="Proteomes" id="UP000004014"/>
    </source>
</evidence>
<reference evidence="1 2" key="1">
    <citation type="submission" date="2011-03" db="EMBL/GenBank/DDBJ databases">
        <title>Deep-sequencing identification of multiple resistance mechanism for the high antibiotic-resistance strain Streptococcus suis R61.</title>
        <authorList>
            <person name="Hu P."/>
            <person name="Yang M."/>
            <person name="Jin M."/>
            <person name="Xiao J."/>
        </authorList>
    </citation>
    <scope>NUCLEOTIDE SEQUENCE [LARGE SCALE GENOMIC DNA]</scope>
    <source>
        <strain evidence="1 2">R61</strain>
    </source>
</reference>